<accession>A0A3P5ZF99</accession>
<evidence type="ECO:0000313" key="1">
    <source>
        <dbReference type="EMBL" id="VDC74875.1"/>
    </source>
</evidence>
<dbReference type="EMBL" id="LR031571">
    <property type="protein sequence ID" value="VDC74875.1"/>
    <property type="molecule type" value="Genomic_DNA"/>
</dbReference>
<dbReference type="AlphaFoldDB" id="A0A3P5ZF99"/>
<gene>
    <name evidence="1" type="ORF">BRAA01T01377Z</name>
</gene>
<dbReference type="PANTHER" id="PTHR33623">
    <property type="entry name" value="OS04G0572500 PROTEIN"/>
    <property type="match status" value="1"/>
</dbReference>
<dbReference type="PANTHER" id="PTHR33623:SF4">
    <property type="entry name" value="DUF4378 DOMAIN-CONTAINING PROTEIN"/>
    <property type="match status" value="1"/>
</dbReference>
<proteinExistence type="predicted"/>
<organism evidence="1">
    <name type="scientific">Brassica campestris</name>
    <name type="common">Field mustard</name>
    <dbReference type="NCBI Taxonomy" id="3711"/>
    <lineage>
        <taxon>Eukaryota</taxon>
        <taxon>Viridiplantae</taxon>
        <taxon>Streptophyta</taxon>
        <taxon>Embryophyta</taxon>
        <taxon>Tracheophyta</taxon>
        <taxon>Spermatophyta</taxon>
        <taxon>Magnoliopsida</taxon>
        <taxon>eudicotyledons</taxon>
        <taxon>Gunneridae</taxon>
        <taxon>Pentapetalae</taxon>
        <taxon>rosids</taxon>
        <taxon>malvids</taxon>
        <taxon>Brassicales</taxon>
        <taxon>Brassicaceae</taxon>
        <taxon>Brassiceae</taxon>
        <taxon>Brassica</taxon>
    </lineage>
</organism>
<protein>
    <recommendedName>
        <fullName evidence="2">DUF4378 domain-containing protein</fullName>
    </recommendedName>
</protein>
<evidence type="ECO:0008006" key="2">
    <source>
        <dbReference type="Google" id="ProtNLM"/>
    </source>
</evidence>
<name>A0A3P5ZF99_BRACM</name>
<reference evidence="1" key="1">
    <citation type="submission" date="2018-11" db="EMBL/GenBank/DDBJ databases">
        <authorList>
            <consortium name="Genoscope - CEA"/>
            <person name="William W."/>
        </authorList>
    </citation>
    <scope>NUCLEOTIDE SEQUENCE</scope>
</reference>
<sequence length="462" mass="53402">MASSITSFDHHLPMSKRRLKSLSLRDYLLDDLSSCSSNGFKSLPRLLDAEIKRSGILHRKRRSNCGLAFSHAVKKASTALLSAVKLLPFPSSSVKTPSPSRKIGMFSRRFSRNLWKKLSHREVNNVDDGAIERRTEGREQKIQRGRSLTFGEFLKESLDQPSNASFSGEATFELFMNSEVTQSSGESETWKQNDAVGDGMEETRNRVVVMMSGDCVGSLVSDRSSVNDNRELTNFQSFFCYLIKLLSNYHPARFFKVECVNEEKEQLSPISILECTFQDDVVTPHSHQKVFTETHGKKLLRKSRRFETLVRLVPVDLEKRIEQYVERQDYDSHPMVQTEENQSENRATRLFALLKSRLTEEPSQLLASQKVDSLLLDFFREDGNTDTRDEHKLVKIVEEWLMRRQEEEYMFMSWEVEEKREIYVKEMKWGFINGDEQDYVVEELGNGFVTSLIDELILDLSL</sequence>